<feature type="compositionally biased region" description="Pro residues" evidence="1">
    <location>
        <begin position="119"/>
        <end position="130"/>
    </location>
</feature>
<feature type="compositionally biased region" description="Pro residues" evidence="1">
    <location>
        <begin position="224"/>
        <end position="233"/>
    </location>
</feature>
<name>A0AAJ0GVY5_9PEZI</name>
<dbReference type="Proteomes" id="UP001273166">
    <property type="component" value="Unassembled WGS sequence"/>
</dbReference>
<feature type="compositionally biased region" description="Basic and acidic residues" evidence="1">
    <location>
        <begin position="368"/>
        <end position="377"/>
    </location>
</feature>
<accession>A0AAJ0GVY5</accession>
<reference evidence="2" key="2">
    <citation type="submission" date="2023-06" db="EMBL/GenBank/DDBJ databases">
        <authorList>
            <consortium name="Lawrence Berkeley National Laboratory"/>
            <person name="Mondo S.J."/>
            <person name="Hensen N."/>
            <person name="Bonometti L."/>
            <person name="Westerberg I."/>
            <person name="Brannstrom I.O."/>
            <person name="Guillou S."/>
            <person name="Cros-Aarteil S."/>
            <person name="Calhoun S."/>
            <person name="Haridas S."/>
            <person name="Kuo A."/>
            <person name="Pangilinan J."/>
            <person name="Riley R."/>
            <person name="Labutti K."/>
            <person name="Andreopoulos B."/>
            <person name="Lipzen A."/>
            <person name="Chen C."/>
            <person name="Yanf M."/>
            <person name="Daum C."/>
            <person name="Ng V."/>
            <person name="Clum A."/>
            <person name="Steindorff A."/>
            <person name="Ohm R."/>
            <person name="Martin F."/>
            <person name="Silar P."/>
            <person name="Natvig D."/>
            <person name="Lalanne C."/>
            <person name="Gautier V."/>
            <person name="Ament-Velasquez S.L."/>
            <person name="Kruys A."/>
            <person name="Hutchinson M.I."/>
            <person name="Powell A.J."/>
            <person name="Barry K."/>
            <person name="Miller A.N."/>
            <person name="Grigoriev I.V."/>
            <person name="Debuchy R."/>
            <person name="Gladieux P."/>
            <person name="Thoren M.H."/>
            <person name="Johannesson H."/>
        </authorList>
    </citation>
    <scope>NUCLEOTIDE SEQUENCE</scope>
    <source>
        <strain evidence="2">CBS 333.67</strain>
    </source>
</reference>
<dbReference type="GeneID" id="87880875"/>
<protein>
    <submittedName>
        <fullName evidence="2">Uncharacterized protein</fullName>
    </submittedName>
</protein>
<keyword evidence="3" id="KW-1185">Reference proteome</keyword>
<comment type="caution">
    <text evidence="2">The sequence shown here is derived from an EMBL/GenBank/DDBJ whole genome shotgun (WGS) entry which is preliminary data.</text>
</comment>
<dbReference type="RefSeq" id="XP_062722635.1">
    <property type="nucleotide sequence ID" value="XM_062862046.1"/>
</dbReference>
<feature type="compositionally biased region" description="Basic and acidic residues" evidence="1">
    <location>
        <begin position="440"/>
        <end position="458"/>
    </location>
</feature>
<gene>
    <name evidence="2" type="ORF">B0T15DRAFT_155596</name>
</gene>
<dbReference type="AlphaFoldDB" id="A0AAJ0GVY5"/>
<feature type="compositionally biased region" description="Polar residues" evidence="1">
    <location>
        <begin position="244"/>
        <end position="261"/>
    </location>
</feature>
<feature type="region of interest" description="Disordered" evidence="1">
    <location>
        <begin position="112"/>
        <end position="135"/>
    </location>
</feature>
<proteinExistence type="predicted"/>
<dbReference type="EMBL" id="JAUDZG010000003">
    <property type="protein sequence ID" value="KAK3306855.1"/>
    <property type="molecule type" value="Genomic_DNA"/>
</dbReference>
<reference evidence="2" key="1">
    <citation type="journal article" date="2023" name="Mol. Phylogenet. Evol.">
        <title>Genome-scale phylogeny and comparative genomics of the fungal order Sordariales.</title>
        <authorList>
            <person name="Hensen N."/>
            <person name="Bonometti L."/>
            <person name="Westerberg I."/>
            <person name="Brannstrom I.O."/>
            <person name="Guillou S."/>
            <person name="Cros-Aarteil S."/>
            <person name="Calhoun S."/>
            <person name="Haridas S."/>
            <person name="Kuo A."/>
            <person name="Mondo S."/>
            <person name="Pangilinan J."/>
            <person name="Riley R."/>
            <person name="LaButti K."/>
            <person name="Andreopoulos B."/>
            <person name="Lipzen A."/>
            <person name="Chen C."/>
            <person name="Yan M."/>
            <person name="Daum C."/>
            <person name="Ng V."/>
            <person name="Clum A."/>
            <person name="Steindorff A."/>
            <person name="Ohm R.A."/>
            <person name="Martin F."/>
            <person name="Silar P."/>
            <person name="Natvig D.O."/>
            <person name="Lalanne C."/>
            <person name="Gautier V."/>
            <person name="Ament-Velasquez S.L."/>
            <person name="Kruys A."/>
            <person name="Hutchinson M.I."/>
            <person name="Powell A.J."/>
            <person name="Barry K."/>
            <person name="Miller A.N."/>
            <person name="Grigoriev I.V."/>
            <person name="Debuchy R."/>
            <person name="Gladieux P."/>
            <person name="Hiltunen Thoren M."/>
            <person name="Johannesson H."/>
        </authorList>
    </citation>
    <scope>NUCLEOTIDE SEQUENCE</scope>
    <source>
        <strain evidence="2">CBS 333.67</strain>
    </source>
</reference>
<evidence type="ECO:0000313" key="3">
    <source>
        <dbReference type="Proteomes" id="UP001273166"/>
    </source>
</evidence>
<feature type="compositionally biased region" description="Low complexity" evidence="1">
    <location>
        <begin position="234"/>
        <end position="243"/>
    </location>
</feature>
<feature type="region of interest" description="Disordered" evidence="1">
    <location>
        <begin position="368"/>
        <end position="560"/>
    </location>
</feature>
<feature type="compositionally biased region" description="Polar residues" evidence="1">
    <location>
        <begin position="489"/>
        <end position="501"/>
    </location>
</feature>
<evidence type="ECO:0000313" key="2">
    <source>
        <dbReference type="EMBL" id="KAK3306855.1"/>
    </source>
</evidence>
<organism evidence="2 3">
    <name type="scientific">Chaetomium strumarium</name>
    <dbReference type="NCBI Taxonomy" id="1170767"/>
    <lineage>
        <taxon>Eukaryota</taxon>
        <taxon>Fungi</taxon>
        <taxon>Dikarya</taxon>
        <taxon>Ascomycota</taxon>
        <taxon>Pezizomycotina</taxon>
        <taxon>Sordariomycetes</taxon>
        <taxon>Sordariomycetidae</taxon>
        <taxon>Sordariales</taxon>
        <taxon>Chaetomiaceae</taxon>
        <taxon>Chaetomium</taxon>
    </lineage>
</organism>
<feature type="compositionally biased region" description="Low complexity" evidence="1">
    <location>
        <begin position="546"/>
        <end position="560"/>
    </location>
</feature>
<evidence type="ECO:0000256" key="1">
    <source>
        <dbReference type="SAM" id="MobiDB-lite"/>
    </source>
</evidence>
<feature type="compositionally biased region" description="Basic and acidic residues" evidence="1">
    <location>
        <begin position="418"/>
        <end position="433"/>
    </location>
</feature>
<sequence length="560" mass="60919">MAPLTQSQLNASIHHALPSMTQRAVRDFGSKMVVDAKHELVAHFTTEALDEVADVVIGKASDSFLDKCLEKRLLTIEAKPLIKALAKAERLGYEPGDVIQDEERERVIPQEAYPGTGPAAPPNGHPPWPAQPASAYQQGSQPQLQCMKCFRTFMYPSAYDHHTKYNVCSQLPPTLKGFEHSCPHCGQGFTSVDGLQAHLDMKICGNFGQPLRISVPSMRTASVPAPPPLPQPSSPAILPSASSRTSPTNGYSRAQPQSTPGHPSLASRAAAATPGSSHSPIAADPYAHLSQQDMDAMNEELRRAELKYAPRFAEAEKIADENLRRARIEGLRNSFGTKQSMIRKKFGVRLRERRTKAEIMAERERMGLKRAEKEKARAMAQTHKNGLNPSPKAESASQPGGGGSGWTAANTSRLNAAWDEHDAKRRRLGEAGDYHSPYKPHADETPTRKTHSTSEARSDLPASQPTRVYEQSGVRVEIHQPYAVRRQSDTGPATPSSSVPNGHSRRPSGAREQSSSERQPVLVDDSSSSSDDEDIPSTLPTHVRKSLASGGSTTSLLQNS</sequence>
<dbReference type="Gene3D" id="3.30.160.60">
    <property type="entry name" value="Classic Zinc Finger"/>
    <property type="match status" value="1"/>
</dbReference>
<feature type="region of interest" description="Disordered" evidence="1">
    <location>
        <begin position="219"/>
        <end position="283"/>
    </location>
</feature>